<reference evidence="3 4" key="1">
    <citation type="submission" date="2020-04" db="EMBL/GenBank/DDBJ databases">
        <authorList>
            <person name="De Canck E."/>
        </authorList>
    </citation>
    <scope>NUCLEOTIDE SEQUENCE [LARGE SCALE GENOMIC DNA]</scope>
    <source>
        <strain evidence="3 4">LMG 26858</strain>
    </source>
</reference>
<name>A0A6S7C9Z2_9BURK</name>
<feature type="chain" id="PRO_5028827837" evidence="2">
    <location>
        <begin position="22"/>
        <end position="363"/>
    </location>
</feature>
<keyword evidence="4" id="KW-1185">Reference proteome</keyword>
<feature type="region of interest" description="Disordered" evidence="1">
    <location>
        <begin position="203"/>
        <end position="241"/>
    </location>
</feature>
<evidence type="ECO:0000256" key="2">
    <source>
        <dbReference type="SAM" id="SignalP"/>
    </source>
</evidence>
<dbReference type="AlphaFoldDB" id="A0A6S7C9Z2"/>
<organism evidence="3 4">
    <name type="scientific">Achromobacter anxifer</name>
    <dbReference type="NCBI Taxonomy" id="1287737"/>
    <lineage>
        <taxon>Bacteria</taxon>
        <taxon>Pseudomonadati</taxon>
        <taxon>Pseudomonadota</taxon>
        <taxon>Betaproteobacteria</taxon>
        <taxon>Burkholderiales</taxon>
        <taxon>Alcaligenaceae</taxon>
        <taxon>Achromobacter</taxon>
    </lineage>
</organism>
<evidence type="ECO:0000313" key="3">
    <source>
        <dbReference type="EMBL" id="CAB3839611.1"/>
    </source>
</evidence>
<protein>
    <submittedName>
        <fullName evidence="3">Uncharacterized protein</fullName>
    </submittedName>
</protein>
<evidence type="ECO:0000313" key="4">
    <source>
        <dbReference type="Proteomes" id="UP000494117"/>
    </source>
</evidence>
<feature type="region of interest" description="Disordered" evidence="1">
    <location>
        <begin position="281"/>
        <end position="316"/>
    </location>
</feature>
<proteinExistence type="predicted"/>
<feature type="signal peptide" evidence="2">
    <location>
        <begin position="1"/>
        <end position="21"/>
    </location>
</feature>
<accession>A0A6S7C9Z2</accession>
<evidence type="ECO:0000256" key="1">
    <source>
        <dbReference type="SAM" id="MobiDB-lite"/>
    </source>
</evidence>
<gene>
    <name evidence="3" type="ORF">LMG26858_01125</name>
</gene>
<dbReference type="Proteomes" id="UP000494117">
    <property type="component" value="Unassembled WGS sequence"/>
</dbReference>
<sequence>MTRLLIIAGLAATVVAKPALAGERWMVYAGGEKPSRIVVTVDETYLDAVPMAEKTYKLETLTILENAKAPDWVSSNMIIDCARQTLEEKLIQLSPRGGKLATAPDQPARPPKNAVGQALIDFACDMGPKSSAQRTAARKADNRARGWLYLGPLDTGAIGDLAWNTMWTDGTRPASKPRSDAELDREMKDLDARRKKALAEADALAGKTVEQDKASSRQTAKAQEPQARADARRKRERTEVRRTMDAWIGQPEAELLRVWGPPTATGDQDGNRMLQYYRQEARSTQASGSGGCPPGQSMQLTHGPNSPPRCAPSGSSGQSYQYTYECTVSFELQGGMIVDYFTKDRRTPNDPFTHCTHIYGRFN</sequence>
<dbReference type="RefSeq" id="WP_175206006.1">
    <property type="nucleotide sequence ID" value="NZ_CADILG010000005.1"/>
</dbReference>
<dbReference type="EMBL" id="CADILG010000005">
    <property type="protein sequence ID" value="CAB3839611.1"/>
    <property type="molecule type" value="Genomic_DNA"/>
</dbReference>
<keyword evidence="2" id="KW-0732">Signal</keyword>